<dbReference type="EMBL" id="JACIJI010000007">
    <property type="protein sequence ID" value="MBB5719976.1"/>
    <property type="molecule type" value="Genomic_DNA"/>
</dbReference>
<dbReference type="GO" id="GO:0016740">
    <property type="term" value="F:transferase activity"/>
    <property type="evidence" value="ECO:0007669"/>
    <property type="project" value="UniProtKB-KW"/>
</dbReference>
<dbReference type="Gene3D" id="3.90.550.10">
    <property type="entry name" value="Spore Coat Polysaccharide Biosynthesis Protein SpsA, Chain A"/>
    <property type="match status" value="1"/>
</dbReference>
<dbReference type="CDD" id="cd00761">
    <property type="entry name" value="Glyco_tranf_GTA_type"/>
    <property type="match status" value="1"/>
</dbReference>
<organism evidence="1 2">
    <name type="scientific">Stakelama sediminis</name>
    <dbReference type="NCBI Taxonomy" id="463200"/>
    <lineage>
        <taxon>Bacteria</taxon>
        <taxon>Pseudomonadati</taxon>
        <taxon>Pseudomonadota</taxon>
        <taxon>Alphaproteobacteria</taxon>
        <taxon>Sphingomonadales</taxon>
        <taxon>Sphingomonadaceae</taxon>
        <taxon>Stakelama</taxon>
    </lineage>
</organism>
<protein>
    <submittedName>
        <fullName evidence="1">GT2 family glycosyltransferase</fullName>
    </submittedName>
</protein>
<dbReference type="SUPFAM" id="SSF53448">
    <property type="entry name" value="Nucleotide-diphospho-sugar transferases"/>
    <property type="match status" value="1"/>
</dbReference>
<dbReference type="Proteomes" id="UP000554342">
    <property type="component" value="Unassembled WGS sequence"/>
</dbReference>
<keyword evidence="2" id="KW-1185">Reference proteome</keyword>
<dbReference type="InterPro" id="IPR029044">
    <property type="entry name" value="Nucleotide-diphossugar_trans"/>
</dbReference>
<dbReference type="PANTHER" id="PTHR43685:SF3">
    <property type="entry name" value="SLR2126 PROTEIN"/>
    <property type="match status" value="1"/>
</dbReference>
<dbReference type="RefSeq" id="WP_184005396.1">
    <property type="nucleotide sequence ID" value="NZ_BAABIF010000011.1"/>
</dbReference>
<accession>A0A840Z2P5</accession>
<keyword evidence="1" id="KW-0808">Transferase</keyword>
<sequence length="289" mass="32780">MARLHVIVPTIGRPELIEDNVRRMFAQSRPPDGMLVVGTSPKDVGDFSAPDLPVQIVLTEKGLCRQRNRGIDLVVDKSDIIVFFDDDFVPAEDYLANVERLFELHENVVGITGELVDDGIRGDAIAFDEAERRLDDEEERPDFRYRRCYSLYGCNMALRVSALGDLRFDEALPLYGWQEDVDLTYQLSRRGEMISTSSVTGIHLGSRGGRLPGKRLGYSQIANIVYLWRKGTMRPGLGQRLIAQNVLSNIARSIRPERHIDRRGRLMGNMLACFDLARGRLDTRRIESM</sequence>
<evidence type="ECO:0000313" key="2">
    <source>
        <dbReference type="Proteomes" id="UP000554342"/>
    </source>
</evidence>
<evidence type="ECO:0000313" key="1">
    <source>
        <dbReference type="EMBL" id="MBB5719976.1"/>
    </source>
</evidence>
<comment type="caution">
    <text evidence="1">The sequence shown here is derived from an EMBL/GenBank/DDBJ whole genome shotgun (WGS) entry which is preliminary data.</text>
</comment>
<proteinExistence type="predicted"/>
<reference evidence="1 2" key="1">
    <citation type="submission" date="2020-08" db="EMBL/GenBank/DDBJ databases">
        <title>Genomic Encyclopedia of Type Strains, Phase IV (KMG-IV): sequencing the most valuable type-strain genomes for metagenomic binning, comparative biology and taxonomic classification.</title>
        <authorList>
            <person name="Goeker M."/>
        </authorList>
    </citation>
    <scope>NUCLEOTIDE SEQUENCE [LARGE SCALE GENOMIC DNA]</scope>
    <source>
        <strain evidence="1 2">DSM 27203</strain>
    </source>
</reference>
<dbReference type="PANTHER" id="PTHR43685">
    <property type="entry name" value="GLYCOSYLTRANSFERASE"/>
    <property type="match status" value="1"/>
</dbReference>
<name>A0A840Z2P5_9SPHN</name>
<dbReference type="AlphaFoldDB" id="A0A840Z2P5"/>
<dbReference type="Pfam" id="PF13641">
    <property type="entry name" value="Glyco_tranf_2_3"/>
    <property type="match status" value="1"/>
</dbReference>
<gene>
    <name evidence="1" type="ORF">FHR23_002935</name>
</gene>
<dbReference type="InterPro" id="IPR050834">
    <property type="entry name" value="Glycosyltransf_2"/>
</dbReference>